<accession>A0A504YRT0</accession>
<dbReference type="AlphaFoldDB" id="A0A504YRT0"/>
<organism evidence="2 3">
    <name type="scientific">Fasciola gigantica</name>
    <name type="common">Giant liver fluke</name>
    <dbReference type="NCBI Taxonomy" id="46835"/>
    <lineage>
        <taxon>Eukaryota</taxon>
        <taxon>Metazoa</taxon>
        <taxon>Spiralia</taxon>
        <taxon>Lophotrochozoa</taxon>
        <taxon>Platyhelminthes</taxon>
        <taxon>Trematoda</taxon>
        <taxon>Digenea</taxon>
        <taxon>Plagiorchiida</taxon>
        <taxon>Echinostomata</taxon>
        <taxon>Echinostomatoidea</taxon>
        <taxon>Fasciolidae</taxon>
        <taxon>Fasciola</taxon>
    </lineage>
</organism>
<feature type="region of interest" description="Disordered" evidence="1">
    <location>
        <begin position="76"/>
        <end position="104"/>
    </location>
</feature>
<evidence type="ECO:0000313" key="2">
    <source>
        <dbReference type="EMBL" id="TPP60687.1"/>
    </source>
</evidence>
<reference evidence="2 3" key="1">
    <citation type="submission" date="2019-04" db="EMBL/GenBank/DDBJ databases">
        <title>Annotation for the trematode Fasciola gigantica.</title>
        <authorList>
            <person name="Choi Y.-J."/>
        </authorList>
    </citation>
    <scope>NUCLEOTIDE SEQUENCE [LARGE SCALE GENOMIC DNA]</scope>
    <source>
        <strain evidence="2">Uganda_cow_1</strain>
    </source>
</reference>
<protein>
    <submittedName>
        <fullName evidence="2">Uncharacterized protein</fullName>
    </submittedName>
</protein>
<gene>
    <name evidence="2" type="ORF">FGIG_00225</name>
</gene>
<evidence type="ECO:0000313" key="3">
    <source>
        <dbReference type="Proteomes" id="UP000316759"/>
    </source>
</evidence>
<feature type="region of interest" description="Disordered" evidence="1">
    <location>
        <begin position="41"/>
        <end position="60"/>
    </location>
</feature>
<sequence>MAPRQNQFYQRNGYDELVACSVDVATVTGVRDVGDPIRGGRAINGDHAANEETAVEKNGSVAQEVDLDLSKQMEQVTVSGSTDAPLSDESEPIVRNGTAVDSTA</sequence>
<comment type="caution">
    <text evidence="2">The sequence shown here is derived from an EMBL/GenBank/DDBJ whole genome shotgun (WGS) entry which is preliminary data.</text>
</comment>
<proteinExistence type="predicted"/>
<dbReference type="Proteomes" id="UP000316759">
    <property type="component" value="Unassembled WGS sequence"/>
</dbReference>
<keyword evidence="3" id="KW-1185">Reference proteome</keyword>
<dbReference type="EMBL" id="SUNJ01009106">
    <property type="protein sequence ID" value="TPP60687.1"/>
    <property type="molecule type" value="Genomic_DNA"/>
</dbReference>
<evidence type="ECO:0000256" key="1">
    <source>
        <dbReference type="SAM" id="MobiDB-lite"/>
    </source>
</evidence>
<name>A0A504YRT0_FASGI</name>